<dbReference type="STRING" id="280332.CQ12_05520"/>
<protein>
    <submittedName>
        <fullName evidence="1">Uncharacterized protein</fullName>
    </submittedName>
</protein>
<comment type="caution">
    <text evidence="1">The sequence shown here is derived from an EMBL/GenBank/DDBJ whole genome shotgun (WGS) entry which is preliminary data.</text>
</comment>
<dbReference type="OrthoDB" id="8450189at2"/>
<sequence>MTVPAKIDIVQAKLPATYEQAKLALASCASIDECQDWANKAEALASYAKMADDETLFDYAKRIHGRAVRRMGELLNQIEPSKGGRPSENSGVAHPSLEGWIPGGSQNEPSLDGWIPQSRKEAADAVGLSDHRRKQALRVANVPQERFESAVEAEKPATVTALAEMGKQVRSAPIEAKPAEQSEVANLANGLRVALAGLDPILDRIAQIGVDAFWREADERVRKQIEGTAEFLQVLTTTSSVQHQPAQPEAAA</sequence>
<organism evidence="1 2">
    <name type="scientific">Bradyrhizobium jicamae</name>
    <dbReference type="NCBI Taxonomy" id="280332"/>
    <lineage>
        <taxon>Bacteria</taxon>
        <taxon>Pseudomonadati</taxon>
        <taxon>Pseudomonadota</taxon>
        <taxon>Alphaproteobacteria</taxon>
        <taxon>Hyphomicrobiales</taxon>
        <taxon>Nitrobacteraceae</taxon>
        <taxon>Bradyrhizobium</taxon>
    </lineage>
</organism>
<name>A0A0R3M2K0_9BRAD</name>
<reference evidence="1 2" key="1">
    <citation type="submission" date="2014-03" db="EMBL/GenBank/DDBJ databases">
        <title>Bradyrhizobium valentinum sp. nov., isolated from effective nodules of Lupinus mariae-josephae, a lupine endemic of basic-lime soils in Eastern Spain.</title>
        <authorList>
            <person name="Duran D."/>
            <person name="Rey L."/>
            <person name="Navarro A."/>
            <person name="Busquets A."/>
            <person name="Imperial J."/>
            <person name="Ruiz-Argueso T."/>
        </authorList>
    </citation>
    <scope>NUCLEOTIDE SEQUENCE [LARGE SCALE GENOMIC DNA]</scope>
    <source>
        <strain evidence="1 2">PAC68</strain>
    </source>
</reference>
<evidence type="ECO:0000313" key="1">
    <source>
        <dbReference type="EMBL" id="KRR11286.1"/>
    </source>
</evidence>
<proteinExistence type="predicted"/>
<keyword evidence="2" id="KW-1185">Reference proteome</keyword>
<dbReference type="Proteomes" id="UP000050863">
    <property type="component" value="Unassembled WGS sequence"/>
</dbReference>
<dbReference type="EMBL" id="LLXZ01000049">
    <property type="protein sequence ID" value="KRR11286.1"/>
    <property type="molecule type" value="Genomic_DNA"/>
</dbReference>
<accession>A0A0R3M2K0</accession>
<dbReference type="AlphaFoldDB" id="A0A0R3M2K0"/>
<evidence type="ECO:0000313" key="2">
    <source>
        <dbReference type="Proteomes" id="UP000050863"/>
    </source>
</evidence>
<dbReference type="RefSeq" id="WP_057834783.1">
    <property type="nucleotide sequence ID" value="NZ_LLXZ01000049.1"/>
</dbReference>
<gene>
    <name evidence="1" type="ORF">CQ12_05520</name>
</gene>